<dbReference type="Proteomes" id="UP001341840">
    <property type="component" value="Unassembled WGS sequence"/>
</dbReference>
<name>A0ABU6UU95_9FABA</name>
<gene>
    <name evidence="1" type="ORF">PIB30_094331</name>
</gene>
<reference evidence="1 2" key="1">
    <citation type="journal article" date="2023" name="Plants (Basel)">
        <title>Bridging the Gap: Combining Genomics and Transcriptomics Approaches to Understand Stylosanthes scabra, an Orphan Legume from the Brazilian Caatinga.</title>
        <authorList>
            <person name="Ferreira-Neto J.R.C."/>
            <person name="da Silva M.D."/>
            <person name="Binneck E."/>
            <person name="de Melo N.F."/>
            <person name="da Silva R.H."/>
            <person name="de Melo A.L.T.M."/>
            <person name="Pandolfi V."/>
            <person name="Bustamante F.O."/>
            <person name="Brasileiro-Vidal A.C."/>
            <person name="Benko-Iseppon A.M."/>
        </authorList>
    </citation>
    <scope>NUCLEOTIDE SEQUENCE [LARGE SCALE GENOMIC DNA]</scope>
    <source>
        <tissue evidence="1">Leaves</tissue>
    </source>
</reference>
<evidence type="ECO:0000313" key="2">
    <source>
        <dbReference type="Proteomes" id="UP001341840"/>
    </source>
</evidence>
<comment type="caution">
    <text evidence="1">The sequence shown here is derived from an EMBL/GenBank/DDBJ whole genome shotgun (WGS) entry which is preliminary data.</text>
</comment>
<organism evidence="1 2">
    <name type="scientific">Stylosanthes scabra</name>
    <dbReference type="NCBI Taxonomy" id="79078"/>
    <lineage>
        <taxon>Eukaryota</taxon>
        <taxon>Viridiplantae</taxon>
        <taxon>Streptophyta</taxon>
        <taxon>Embryophyta</taxon>
        <taxon>Tracheophyta</taxon>
        <taxon>Spermatophyta</taxon>
        <taxon>Magnoliopsida</taxon>
        <taxon>eudicotyledons</taxon>
        <taxon>Gunneridae</taxon>
        <taxon>Pentapetalae</taxon>
        <taxon>rosids</taxon>
        <taxon>fabids</taxon>
        <taxon>Fabales</taxon>
        <taxon>Fabaceae</taxon>
        <taxon>Papilionoideae</taxon>
        <taxon>50 kb inversion clade</taxon>
        <taxon>dalbergioids sensu lato</taxon>
        <taxon>Dalbergieae</taxon>
        <taxon>Pterocarpus clade</taxon>
        <taxon>Stylosanthes</taxon>
    </lineage>
</organism>
<accession>A0ABU6UU95</accession>
<evidence type="ECO:0000313" key="1">
    <source>
        <dbReference type="EMBL" id="MED6164880.1"/>
    </source>
</evidence>
<dbReference type="EMBL" id="JASCZI010122905">
    <property type="protein sequence ID" value="MED6164880.1"/>
    <property type="molecule type" value="Genomic_DNA"/>
</dbReference>
<keyword evidence="2" id="KW-1185">Reference proteome</keyword>
<sequence length="237" mass="26194">MHIVTWFTNPRRRHSPLCPRVNLRSPAVVFSVTGSRGEGSIENHEDPHLGNGPVDPTLAIRVFWCRRGYVAAATTTVEPPSEDRTSKARTTPVLPRSPVLGVLPRSPVFWPCHSFSPSVQLQPPLTSHRVQRHSTFRPCFVAPPPSQVSANPPNGLKIEATMNRLQLSSGKLKKVVEGSSNVRFEAVQEKLTVLLDGDGGISKRKFFFTSPLACDLSGLPVIHREDDEIEQAKEQVK</sequence>
<proteinExistence type="predicted"/>
<protein>
    <submittedName>
        <fullName evidence="1">Uncharacterized protein</fullName>
    </submittedName>
</protein>